<evidence type="ECO:0000313" key="1">
    <source>
        <dbReference type="EMBL" id="QPZ37683.1"/>
    </source>
</evidence>
<sequence length="316" mass="34865">MTRSLTPLPTALGTHFSVAAAADRGVKQGRLRAADLETPFYGVRMLARDVADDDEPGPEEIMRRHAHAYAPRMREVDFLSHCTAAAVHGAPLPFVTDPRVHVSTVRPARAPRTRGVIGHSASPTVPVVVVSGLRVSDPAATWATLGESLDVPWLVAVGDYFCRIWREGYGRPNAGRQSLATPSQLADAVNSCRRVGAAKLRKALHFVRCDSWSPRESLTRHLLVTNGLPEPVLNNDFFDENGGHLACLDMAYPKYKVAVEYQGRVHGVQYSRDIERIERLRADGWIIVQVSSELFNEPGVLIRRVHDALCARGWRG</sequence>
<protein>
    <recommendedName>
        <fullName evidence="3">DUF559 domain-containing protein</fullName>
    </recommendedName>
</protein>
<dbReference type="EMBL" id="CP061169">
    <property type="protein sequence ID" value="QPZ37683.1"/>
    <property type="molecule type" value="Genomic_DNA"/>
</dbReference>
<keyword evidence="2" id="KW-1185">Reference proteome</keyword>
<accession>A0ABX6YG07</accession>
<dbReference type="SUPFAM" id="SSF52980">
    <property type="entry name" value="Restriction endonuclease-like"/>
    <property type="match status" value="1"/>
</dbReference>
<organism evidence="1 2">
    <name type="scientific">Paramicrobacterium chengjingii</name>
    <dbReference type="NCBI Taxonomy" id="2769067"/>
    <lineage>
        <taxon>Bacteria</taxon>
        <taxon>Bacillati</taxon>
        <taxon>Actinomycetota</taxon>
        <taxon>Actinomycetes</taxon>
        <taxon>Micrococcales</taxon>
        <taxon>Microbacteriaceae</taxon>
        <taxon>Paramicrobacterium</taxon>
    </lineage>
</organism>
<dbReference type="Proteomes" id="UP000662814">
    <property type="component" value="Chromosome"/>
</dbReference>
<reference evidence="1 2" key="1">
    <citation type="submission" date="2020-12" db="EMBL/GenBank/DDBJ databases">
        <title>Microbacterium sp. HY060.</title>
        <authorList>
            <person name="Zhou J."/>
        </authorList>
    </citation>
    <scope>NUCLEOTIDE SEQUENCE [LARGE SCALE GENOMIC DNA]</scope>
    <source>
        <strain evidence="1 2">HY60</strain>
    </source>
</reference>
<dbReference type="RefSeq" id="WP_166991079.1">
    <property type="nucleotide sequence ID" value="NZ_CP061169.1"/>
</dbReference>
<dbReference type="InterPro" id="IPR011335">
    <property type="entry name" value="Restrct_endonuc-II-like"/>
</dbReference>
<evidence type="ECO:0000313" key="2">
    <source>
        <dbReference type="Proteomes" id="UP000662814"/>
    </source>
</evidence>
<proteinExistence type="predicted"/>
<evidence type="ECO:0008006" key="3">
    <source>
        <dbReference type="Google" id="ProtNLM"/>
    </source>
</evidence>
<name>A0ABX6YG07_9MICO</name>
<gene>
    <name evidence="1" type="ORF">HCR76_12740</name>
</gene>